<dbReference type="SUPFAM" id="SSF55811">
    <property type="entry name" value="Nudix"/>
    <property type="match status" value="1"/>
</dbReference>
<comment type="caution">
    <text evidence="4">The sequence shown here is derived from an EMBL/GenBank/DDBJ whole genome shotgun (WGS) entry which is preliminary data.</text>
</comment>
<dbReference type="EMBL" id="JXBB01000060">
    <property type="protein sequence ID" value="OAR03416.1"/>
    <property type="molecule type" value="Genomic_DNA"/>
</dbReference>
<evidence type="ECO:0000313" key="4">
    <source>
        <dbReference type="EMBL" id="OAR03416.1"/>
    </source>
</evidence>
<comment type="cofactor">
    <cofactor evidence="1">
        <name>Mg(2+)</name>
        <dbReference type="ChEBI" id="CHEBI:18420"/>
    </cofactor>
</comment>
<dbReference type="GO" id="GO:0016787">
    <property type="term" value="F:hydrolase activity"/>
    <property type="evidence" value="ECO:0007669"/>
    <property type="project" value="UniProtKB-KW"/>
</dbReference>
<dbReference type="PANTHER" id="PTHR11839:SF18">
    <property type="entry name" value="NUDIX HYDROLASE DOMAIN-CONTAINING PROTEIN"/>
    <property type="match status" value="1"/>
</dbReference>
<keyword evidence="5" id="KW-1185">Reference proteome</keyword>
<dbReference type="Gene3D" id="3.90.79.10">
    <property type="entry name" value="Nucleoside Triphosphate Pyrophosphohydrolase"/>
    <property type="match status" value="1"/>
</dbReference>
<dbReference type="GO" id="GO:0019693">
    <property type="term" value="P:ribose phosphate metabolic process"/>
    <property type="evidence" value="ECO:0007669"/>
    <property type="project" value="TreeGrafter"/>
</dbReference>
<evidence type="ECO:0000256" key="2">
    <source>
        <dbReference type="ARBA" id="ARBA00022801"/>
    </source>
</evidence>
<keyword evidence="2" id="KW-0378">Hydrolase</keyword>
<dbReference type="InterPro" id="IPR015797">
    <property type="entry name" value="NUDIX_hydrolase-like_dom_sf"/>
</dbReference>
<accession>A0A132MGX7</accession>
<name>A0A132MGX7_HYDSH</name>
<reference evidence="4 5" key="1">
    <citation type="submission" date="2015-09" db="EMBL/GenBank/DDBJ databases">
        <title>Draft genome sequence of Hydrogenibacillus schlegelii DSM 2000.</title>
        <authorList>
            <person name="Hemp J."/>
        </authorList>
    </citation>
    <scope>NUCLEOTIDE SEQUENCE [LARGE SCALE GENOMIC DNA]</scope>
    <source>
        <strain evidence="4 5">MA 48</strain>
    </source>
</reference>
<dbReference type="Pfam" id="PF00293">
    <property type="entry name" value="NUDIX"/>
    <property type="match status" value="1"/>
</dbReference>
<evidence type="ECO:0000313" key="5">
    <source>
        <dbReference type="Proteomes" id="UP000243024"/>
    </source>
</evidence>
<dbReference type="PANTHER" id="PTHR11839">
    <property type="entry name" value="UDP/ADP-SUGAR PYROPHOSPHATASE"/>
    <property type="match status" value="1"/>
</dbReference>
<feature type="domain" description="Nudix hydrolase" evidence="3">
    <location>
        <begin position="54"/>
        <end position="186"/>
    </location>
</feature>
<dbReference type="AlphaFoldDB" id="A0A132MGX7"/>
<dbReference type="InterPro" id="IPR000086">
    <property type="entry name" value="NUDIX_hydrolase_dom"/>
</dbReference>
<dbReference type="FunFam" id="3.90.79.10:FF:000024">
    <property type="entry name" value="ADP-ribose pyrophosphatase"/>
    <property type="match status" value="1"/>
</dbReference>
<dbReference type="GO" id="GO:0006753">
    <property type="term" value="P:nucleoside phosphate metabolic process"/>
    <property type="evidence" value="ECO:0007669"/>
    <property type="project" value="TreeGrafter"/>
</dbReference>
<proteinExistence type="predicted"/>
<sequence>MDEPRRPLREDEAIGDAFYERPLERTLLYRGRIIDVARYRVRLPDGREAEREVVHHPGAVAVLAVAEDGGRETIVLVRQYRFPLRRTTLEIPAGKLEPGADPLAEARRELAEETGFGAERWRKLGVFFSSPGFADEAMHLYEARGLIPGAPHPDADEFVRAERLTRDEAWAAVRRGEIVDLKTVLALLWWERQSGGERGDPGP</sequence>
<dbReference type="PROSITE" id="PS51462">
    <property type="entry name" value="NUDIX"/>
    <property type="match status" value="1"/>
</dbReference>
<dbReference type="STRING" id="1484.SA87_01410"/>
<evidence type="ECO:0000256" key="1">
    <source>
        <dbReference type="ARBA" id="ARBA00001946"/>
    </source>
</evidence>
<organism evidence="4 5">
    <name type="scientific">Hydrogenibacillus schlegelii</name>
    <name type="common">Bacillus schlegelii</name>
    <dbReference type="NCBI Taxonomy" id="1484"/>
    <lineage>
        <taxon>Bacteria</taxon>
        <taxon>Bacillati</taxon>
        <taxon>Bacillota</taxon>
        <taxon>Bacilli</taxon>
        <taxon>Bacillales</taxon>
        <taxon>Bacillales Family X. Incertae Sedis</taxon>
        <taxon>Hydrogenibacillus</taxon>
    </lineage>
</organism>
<dbReference type="Proteomes" id="UP000243024">
    <property type="component" value="Unassembled WGS sequence"/>
</dbReference>
<protein>
    <recommendedName>
        <fullName evidence="3">Nudix hydrolase domain-containing protein</fullName>
    </recommendedName>
</protein>
<dbReference type="OrthoDB" id="9806150at2"/>
<evidence type="ECO:0000259" key="3">
    <source>
        <dbReference type="PROSITE" id="PS51462"/>
    </source>
</evidence>
<dbReference type="GO" id="GO:0005829">
    <property type="term" value="C:cytosol"/>
    <property type="evidence" value="ECO:0007669"/>
    <property type="project" value="TreeGrafter"/>
</dbReference>
<gene>
    <name evidence="4" type="ORF">SA87_01410</name>
</gene>
<dbReference type="RefSeq" id="WP_066203155.1">
    <property type="nucleotide sequence ID" value="NZ_CBCSAS010000018.1"/>
</dbReference>